<reference evidence="16 18" key="2">
    <citation type="submission" date="2017-12" db="EMBL/GenBank/DDBJ databases">
        <title>Comparative Functional Genomics of Dry Heat Resistant strains isolated from the Viking Spacecraft.</title>
        <authorList>
            <person name="Seuylemezian A."/>
            <person name="Cooper K."/>
            <person name="Vaishampayan P."/>
        </authorList>
    </citation>
    <scope>NUCLEOTIDE SEQUENCE [LARGE SCALE GENOMIC DNA]</scope>
    <source>
        <strain evidence="16 18">ATCC 29669</strain>
    </source>
</reference>
<dbReference type="GO" id="GO:0015293">
    <property type="term" value="F:symporter activity"/>
    <property type="evidence" value="ECO:0007669"/>
    <property type="project" value="UniProtKB-KW"/>
</dbReference>
<dbReference type="PANTHER" id="PTHR48086:SF3">
    <property type="entry name" value="SODIUM_PROLINE SYMPORTER"/>
    <property type="match status" value="1"/>
</dbReference>
<keyword evidence="11" id="KW-0739">Sodium transport</keyword>
<feature type="transmembrane region" description="Helical" evidence="14">
    <location>
        <begin position="123"/>
        <end position="148"/>
    </location>
</feature>
<keyword evidence="9" id="KW-0406">Ion transport</keyword>
<evidence type="ECO:0000256" key="8">
    <source>
        <dbReference type="ARBA" id="ARBA00023053"/>
    </source>
</evidence>
<evidence type="ECO:0000256" key="2">
    <source>
        <dbReference type="ARBA" id="ARBA00006434"/>
    </source>
</evidence>
<dbReference type="OrthoDB" id="2516957at2"/>
<dbReference type="AlphaFoldDB" id="A0A2N5GGD7"/>
<evidence type="ECO:0000256" key="11">
    <source>
        <dbReference type="ARBA" id="ARBA00023201"/>
    </source>
</evidence>
<comment type="similarity">
    <text evidence="2 13">Belongs to the sodium:solute symporter (SSF) (TC 2.A.21) family.</text>
</comment>
<feature type="transmembrane region" description="Helical" evidence="14">
    <location>
        <begin position="154"/>
        <end position="177"/>
    </location>
</feature>
<feature type="transmembrane region" description="Helical" evidence="14">
    <location>
        <begin position="6"/>
        <end position="25"/>
    </location>
</feature>
<evidence type="ECO:0000256" key="7">
    <source>
        <dbReference type="ARBA" id="ARBA00022989"/>
    </source>
</evidence>
<name>A0A2N5GGD7_9BACI</name>
<evidence type="ECO:0000313" key="18">
    <source>
        <dbReference type="Proteomes" id="UP000235114"/>
    </source>
</evidence>
<dbReference type="PROSITE" id="PS50283">
    <property type="entry name" value="NA_SOLUT_SYMP_3"/>
    <property type="match status" value="1"/>
</dbReference>
<dbReference type="EMBL" id="PGVD01000026">
    <property type="protein sequence ID" value="PLR97824.1"/>
    <property type="molecule type" value="Genomic_DNA"/>
</dbReference>
<dbReference type="EMBL" id="PGVA01000071">
    <property type="protein sequence ID" value="PLR79827.1"/>
    <property type="molecule type" value="Genomic_DNA"/>
</dbReference>
<evidence type="ECO:0000256" key="13">
    <source>
        <dbReference type="RuleBase" id="RU362091"/>
    </source>
</evidence>
<feature type="transmembrane region" description="Helical" evidence="14">
    <location>
        <begin position="311"/>
        <end position="330"/>
    </location>
</feature>
<keyword evidence="10 14" id="KW-0472">Membrane</keyword>
<evidence type="ECO:0000256" key="4">
    <source>
        <dbReference type="ARBA" id="ARBA00022475"/>
    </source>
</evidence>
<gene>
    <name evidence="15" type="ORF">CU635_20810</name>
    <name evidence="16" type="ORF">CVD25_09760</name>
</gene>
<evidence type="ECO:0000313" key="17">
    <source>
        <dbReference type="Proteomes" id="UP000234951"/>
    </source>
</evidence>
<dbReference type="InterPro" id="IPR038377">
    <property type="entry name" value="Na/Glc_symporter_sf"/>
</dbReference>
<comment type="caution">
    <text evidence="15">The sequence shown here is derived from an EMBL/GenBank/DDBJ whole genome shotgun (WGS) entry which is preliminary data.</text>
</comment>
<feature type="transmembrane region" description="Helical" evidence="14">
    <location>
        <begin position="418"/>
        <end position="436"/>
    </location>
</feature>
<keyword evidence="8" id="KW-0915">Sodium</keyword>
<feature type="transmembrane region" description="Helical" evidence="14">
    <location>
        <begin position="184"/>
        <end position="202"/>
    </location>
</feature>
<feature type="transmembrane region" description="Helical" evidence="14">
    <location>
        <begin position="233"/>
        <end position="250"/>
    </location>
</feature>
<evidence type="ECO:0000256" key="3">
    <source>
        <dbReference type="ARBA" id="ARBA00022448"/>
    </source>
</evidence>
<feature type="transmembrane region" description="Helical" evidence="14">
    <location>
        <begin position="73"/>
        <end position="95"/>
    </location>
</feature>
<comment type="catalytic activity">
    <reaction evidence="12">
        <text>L-proline(in) + Na(+)(in) = L-proline(out) + Na(+)(out)</text>
        <dbReference type="Rhea" id="RHEA:28967"/>
        <dbReference type="ChEBI" id="CHEBI:29101"/>
        <dbReference type="ChEBI" id="CHEBI:60039"/>
    </reaction>
</comment>
<keyword evidence="7 14" id="KW-1133">Transmembrane helix</keyword>
<dbReference type="InterPro" id="IPR050277">
    <property type="entry name" value="Sodium:Solute_Symporter"/>
</dbReference>
<evidence type="ECO:0000256" key="5">
    <source>
        <dbReference type="ARBA" id="ARBA00022692"/>
    </source>
</evidence>
<sequence>MNLVAQGYLLVAVSGICMVLLAFWAKNQFSVDNAEAYMVAGRGVPAGIIAASIIATELWAGTIMASAEGVYTWGVAGIWMYALPTGLSYTVFAFIGPRVRGLLPTGMTIGGWIKRRFDSKAHIIFTLVALYIMLVFALFQVVGGAIMLNSVFGMNYQISAILVASVFTLNVLIGGLWSSVVSDYIQYIAVGLIVIFLIPWLIVDAGGPQQIFAGLQSIEGSAQKLDLFRADAFLGYFAVTLGGWGVIATLSNSSWQRVFAVDEKKLRKALLFGGWGWVPIALCCSLVGLIGLSLNLEVTNPSEIFPQVVQYLLPSGAIIFFAIAVLLAVYSSGDTYLNGISSMITNDIYKEYINKDISDKQTLKIARITAVMVAVTVVLSSLKQVSLLELMLSTGVMISAPFFPLVLSLWWKKTSSTAVTLANVLTIGVATYLLLFTDVPLYVTYISSYIISLVVTVVVTLIAPDNFDYHALKNESIKSAL</sequence>
<dbReference type="GO" id="GO:0006814">
    <property type="term" value="P:sodium ion transport"/>
    <property type="evidence" value="ECO:0007669"/>
    <property type="project" value="UniProtKB-KW"/>
</dbReference>
<evidence type="ECO:0000256" key="9">
    <source>
        <dbReference type="ARBA" id="ARBA00023065"/>
    </source>
</evidence>
<dbReference type="Proteomes" id="UP000235114">
    <property type="component" value="Unassembled WGS sequence"/>
</dbReference>
<keyword evidence="3" id="KW-0813">Transport</keyword>
<feature type="transmembrane region" description="Helical" evidence="14">
    <location>
        <begin position="388"/>
        <end position="411"/>
    </location>
</feature>
<reference evidence="15 17" key="1">
    <citation type="submission" date="2017-11" db="EMBL/GenBank/DDBJ databases">
        <title>Comparitive Functional Genomics of Dry Heat Resistant strains isolated from the Viking Spacecraft.</title>
        <authorList>
            <person name="Seuylemezian A."/>
            <person name="Cooper K."/>
            <person name="Vaishampayan P."/>
        </authorList>
    </citation>
    <scope>NUCLEOTIDE SEQUENCE [LARGE SCALE GENOMIC DNA]</scope>
    <source>
        <strain evidence="15 17">M4.6</strain>
    </source>
</reference>
<evidence type="ECO:0008006" key="19">
    <source>
        <dbReference type="Google" id="ProtNLM"/>
    </source>
</evidence>
<dbReference type="Proteomes" id="UP000234951">
    <property type="component" value="Unassembled WGS sequence"/>
</dbReference>
<dbReference type="GO" id="GO:0005886">
    <property type="term" value="C:plasma membrane"/>
    <property type="evidence" value="ECO:0007669"/>
    <property type="project" value="UniProtKB-SubCell"/>
</dbReference>
<feature type="transmembrane region" description="Helical" evidence="14">
    <location>
        <begin position="442"/>
        <end position="463"/>
    </location>
</feature>
<evidence type="ECO:0000256" key="14">
    <source>
        <dbReference type="SAM" id="Phobius"/>
    </source>
</evidence>
<protein>
    <recommendedName>
        <fullName evidence="19">Sodium:solute symporter family protein</fullName>
    </recommendedName>
</protein>
<keyword evidence="6" id="KW-0769">Symport</keyword>
<evidence type="ECO:0000256" key="10">
    <source>
        <dbReference type="ARBA" id="ARBA00023136"/>
    </source>
</evidence>
<dbReference type="PANTHER" id="PTHR48086">
    <property type="entry name" value="SODIUM/PROLINE SYMPORTER-RELATED"/>
    <property type="match status" value="1"/>
</dbReference>
<feature type="transmembrane region" description="Helical" evidence="14">
    <location>
        <begin position="46"/>
        <end position="67"/>
    </location>
</feature>
<dbReference type="RefSeq" id="WP_101579289.1">
    <property type="nucleotide sequence ID" value="NZ_PGVA01000071.1"/>
</dbReference>
<dbReference type="InterPro" id="IPR001734">
    <property type="entry name" value="Na/solute_symporter"/>
</dbReference>
<keyword evidence="4" id="KW-1003">Cell membrane</keyword>
<evidence type="ECO:0000313" key="16">
    <source>
        <dbReference type="EMBL" id="PLR97824.1"/>
    </source>
</evidence>
<keyword evidence="18" id="KW-1185">Reference proteome</keyword>
<feature type="transmembrane region" description="Helical" evidence="14">
    <location>
        <begin position="270"/>
        <end position="291"/>
    </location>
</feature>
<dbReference type="Gene3D" id="1.20.1730.10">
    <property type="entry name" value="Sodium/glucose cotransporter"/>
    <property type="match status" value="1"/>
</dbReference>
<proteinExistence type="inferred from homology"/>
<keyword evidence="5 14" id="KW-0812">Transmembrane</keyword>
<organism evidence="15 17">
    <name type="scientific">Bacillus canaveralius</name>
    <dbReference type="NCBI Taxonomy" id="1403243"/>
    <lineage>
        <taxon>Bacteria</taxon>
        <taxon>Bacillati</taxon>
        <taxon>Bacillota</taxon>
        <taxon>Bacilli</taxon>
        <taxon>Bacillales</taxon>
        <taxon>Bacillaceae</taxon>
        <taxon>Bacillus</taxon>
    </lineage>
</organism>
<evidence type="ECO:0000256" key="1">
    <source>
        <dbReference type="ARBA" id="ARBA00004651"/>
    </source>
</evidence>
<evidence type="ECO:0000256" key="6">
    <source>
        <dbReference type="ARBA" id="ARBA00022847"/>
    </source>
</evidence>
<dbReference type="Pfam" id="PF00474">
    <property type="entry name" value="SSF"/>
    <property type="match status" value="1"/>
</dbReference>
<evidence type="ECO:0000256" key="12">
    <source>
        <dbReference type="ARBA" id="ARBA00033708"/>
    </source>
</evidence>
<accession>A0A2N5GGD7</accession>
<comment type="subcellular location">
    <subcellularLocation>
        <location evidence="1">Cell membrane</location>
        <topology evidence="1">Multi-pass membrane protein</topology>
    </subcellularLocation>
</comment>
<evidence type="ECO:0000313" key="15">
    <source>
        <dbReference type="EMBL" id="PLR79827.1"/>
    </source>
</evidence>